<evidence type="ECO:0000313" key="2">
    <source>
        <dbReference type="Proteomes" id="UP000024635"/>
    </source>
</evidence>
<gene>
    <name evidence="1" type="primary">Acey_s0236.g3228</name>
    <name evidence="1" type="ORF">Y032_0236g3228</name>
</gene>
<keyword evidence="2" id="KW-1185">Reference proteome</keyword>
<evidence type="ECO:0000313" key="1">
    <source>
        <dbReference type="EMBL" id="EYB89107.1"/>
    </source>
</evidence>
<name>A0A016SFF5_9BILA</name>
<comment type="caution">
    <text evidence="1">The sequence shown here is derived from an EMBL/GenBank/DDBJ whole genome shotgun (WGS) entry which is preliminary data.</text>
</comment>
<dbReference type="AlphaFoldDB" id="A0A016SFF5"/>
<proteinExistence type="predicted"/>
<sequence>MHNKINITVSVKGMSNDVMEQNMQPNNVREKTFVHTTPGVSEHVLELAVLRNRSEKPSTETRIVFAEVRLSANERKLVTSKTDNRSEIPDVWKKWQDEGAIECRSFVYDSIEKAFLY</sequence>
<dbReference type="Proteomes" id="UP000024635">
    <property type="component" value="Unassembled WGS sequence"/>
</dbReference>
<protein>
    <submittedName>
        <fullName evidence="1">Uncharacterized protein</fullName>
    </submittedName>
</protein>
<reference evidence="2" key="1">
    <citation type="journal article" date="2015" name="Nat. Genet.">
        <title>The genome and transcriptome of the zoonotic hookworm Ancylostoma ceylanicum identify infection-specific gene families.</title>
        <authorList>
            <person name="Schwarz E.M."/>
            <person name="Hu Y."/>
            <person name="Antoshechkin I."/>
            <person name="Miller M.M."/>
            <person name="Sternberg P.W."/>
            <person name="Aroian R.V."/>
        </authorList>
    </citation>
    <scope>NUCLEOTIDE SEQUENCE</scope>
    <source>
        <strain evidence="2">HY135</strain>
    </source>
</reference>
<accession>A0A016SFF5</accession>
<organism evidence="1 2">
    <name type="scientific">Ancylostoma ceylanicum</name>
    <dbReference type="NCBI Taxonomy" id="53326"/>
    <lineage>
        <taxon>Eukaryota</taxon>
        <taxon>Metazoa</taxon>
        <taxon>Ecdysozoa</taxon>
        <taxon>Nematoda</taxon>
        <taxon>Chromadorea</taxon>
        <taxon>Rhabditida</taxon>
        <taxon>Rhabditina</taxon>
        <taxon>Rhabditomorpha</taxon>
        <taxon>Strongyloidea</taxon>
        <taxon>Ancylostomatidae</taxon>
        <taxon>Ancylostomatinae</taxon>
        <taxon>Ancylostoma</taxon>
    </lineage>
</organism>
<dbReference type="EMBL" id="JARK01001572">
    <property type="protein sequence ID" value="EYB89107.1"/>
    <property type="molecule type" value="Genomic_DNA"/>
</dbReference>